<reference evidence="1" key="1">
    <citation type="submission" date="2022-03" db="EMBL/GenBank/DDBJ databases">
        <title>ESBL-producing Moellerella wisconsensis and Escherichia marmotae isolated from wild game meat.</title>
        <authorList>
            <person name="Biggel M."/>
        </authorList>
    </citation>
    <scope>NUCLEOTIDE SEQUENCE</scope>
    <source>
        <strain evidence="1">W51</strain>
    </source>
</reference>
<dbReference type="PROSITE" id="PS51257">
    <property type="entry name" value="PROKAR_LIPOPROTEIN"/>
    <property type="match status" value="1"/>
</dbReference>
<name>A0A9Q8Q3K2_9GAMM</name>
<dbReference type="AlphaFoldDB" id="A0A9Q8Q3K2"/>
<organism evidence="1 2">
    <name type="scientific">Moellerella wisconsensis</name>
    <dbReference type="NCBI Taxonomy" id="158849"/>
    <lineage>
        <taxon>Bacteria</taxon>
        <taxon>Pseudomonadati</taxon>
        <taxon>Pseudomonadota</taxon>
        <taxon>Gammaproteobacteria</taxon>
        <taxon>Enterobacterales</taxon>
        <taxon>Morganellaceae</taxon>
        <taxon>Moellerella</taxon>
    </lineage>
</organism>
<evidence type="ECO:0000313" key="2">
    <source>
        <dbReference type="Proteomes" id="UP000829116"/>
    </source>
</evidence>
<evidence type="ECO:0000313" key="1">
    <source>
        <dbReference type="EMBL" id="UNH31780.1"/>
    </source>
</evidence>
<dbReference type="Proteomes" id="UP000829116">
    <property type="component" value="Chromosome"/>
</dbReference>
<gene>
    <name evidence="1" type="ORF">MNY72_05650</name>
</gene>
<sequence length="173" mass="19776">MNKIFFISLFFVCAAISGCSRNVMYSHSIEKWNNLQDSVLHDDRSSEKNKVNVVFYRKNNNIDGKTINIFVNKQYLTSLLPGAVKKVELCSGENIFTAYKTDVTERYNTKLNTKIDFNLTGKETLFFMVEQSNSEPDKLTFSKIDKSEIPHENGRVKEQSHTLSRVNTAANCS</sequence>
<accession>A0A9Q8Q3K2</accession>
<dbReference type="EMBL" id="CP093245">
    <property type="protein sequence ID" value="UNH31780.1"/>
    <property type="molecule type" value="Genomic_DNA"/>
</dbReference>
<dbReference type="RefSeq" id="WP_241541045.1">
    <property type="nucleotide sequence ID" value="NZ_CAWQWH010000001.1"/>
</dbReference>
<protein>
    <submittedName>
        <fullName evidence="1">Cell envelope biogenesis protein OmpA</fullName>
    </submittedName>
</protein>
<proteinExistence type="predicted"/>